<dbReference type="OrthoDB" id="10307922at2759"/>
<organism evidence="2 3">
    <name type="scientific">Gossypium anomalum</name>
    <dbReference type="NCBI Taxonomy" id="47600"/>
    <lineage>
        <taxon>Eukaryota</taxon>
        <taxon>Viridiplantae</taxon>
        <taxon>Streptophyta</taxon>
        <taxon>Embryophyta</taxon>
        <taxon>Tracheophyta</taxon>
        <taxon>Spermatophyta</taxon>
        <taxon>Magnoliopsida</taxon>
        <taxon>eudicotyledons</taxon>
        <taxon>Gunneridae</taxon>
        <taxon>Pentapetalae</taxon>
        <taxon>rosids</taxon>
        <taxon>malvids</taxon>
        <taxon>Malvales</taxon>
        <taxon>Malvaceae</taxon>
        <taxon>Malvoideae</taxon>
        <taxon>Gossypium</taxon>
    </lineage>
</organism>
<dbReference type="EMBL" id="JAHUZN010000005">
    <property type="protein sequence ID" value="KAG8493073.1"/>
    <property type="molecule type" value="Genomic_DNA"/>
</dbReference>
<dbReference type="InterPro" id="IPR044824">
    <property type="entry name" value="MAIN-like"/>
</dbReference>
<protein>
    <recommendedName>
        <fullName evidence="1">Aminotransferase-like plant mobile domain-containing protein</fullName>
    </recommendedName>
</protein>
<feature type="domain" description="Aminotransferase-like plant mobile" evidence="1">
    <location>
        <begin position="169"/>
        <end position="243"/>
    </location>
</feature>
<accession>A0A8J6D6K6</accession>
<proteinExistence type="predicted"/>
<evidence type="ECO:0000259" key="1">
    <source>
        <dbReference type="Pfam" id="PF10536"/>
    </source>
</evidence>
<sequence>MTRQLIRLDGKHISVDQMKMVKCTITLEDVQLQLGLPVDRSVITGSAQFAEEPYVTIFWVQFWILFTEVRSICAGYERHFQCLGMIRLKYREYDTLGCTSFRFSKQLVNSTGGLPCCRHCTERCVGRRNQIKSKSEVASHCYNLGLDFAFHFYVVEWNHLLIYGGIPIALEDIRHLLDQQLEAHFQWTPYEDPAIRAMIPDEFLQNPNMWHVRVTLVNYTTVEMHQTNRVLRQFRFRQPIPVAPKVLDDEHKINLR</sequence>
<reference evidence="2 3" key="1">
    <citation type="journal article" date="2021" name="bioRxiv">
        <title>The Gossypium anomalum genome as a resource for cotton improvement and evolutionary analysis of hybrid incompatibility.</title>
        <authorList>
            <person name="Grover C.E."/>
            <person name="Yuan D."/>
            <person name="Arick M.A."/>
            <person name="Miller E.R."/>
            <person name="Hu G."/>
            <person name="Peterson D.G."/>
            <person name="Wendel J.F."/>
            <person name="Udall J.A."/>
        </authorList>
    </citation>
    <scope>NUCLEOTIDE SEQUENCE [LARGE SCALE GENOMIC DNA]</scope>
    <source>
        <strain evidence="2">JFW-Udall</strain>
        <tissue evidence="2">Leaf</tissue>
    </source>
</reference>
<comment type="caution">
    <text evidence="2">The sequence shown here is derived from an EMBL/GenBank/DDBJ whole genome shotgun (WGS) entry which is preliminary data.</text>
</comment>
<dbReference type="Proteomes" id="UP000701853">
    <property type="component" value="Chromosome 5"/>
</dbReference>
<dbReference type="PANTHER" id="PTHR46033:SF8">
    <property type="entry name" value="PROTEIN MAINTENANCE OF MERISTEMS-LIKE"/>
    <property type="match status" value="1"/>
</dbReference>
<evidence type="ECO:0000313" key="2">
    <source>
        <dbReference type="EMBL" id="KAG8493073.1"/>
    </source>
</evidence>
<name>A0A8J6D6K6_9ROSI</name>
<dbReference type="AlphaFoldDB" id="A0A8J6D6K6"/>
<evidence type="ECO:0000313" key="3">
    <source>
        <dbReference type="Proteomes" id="UP000701853"/>
    </source>
</evidence>
<dbReference type="PANTHER" id="PTHR46033">
    <property type="entry name" value="PROTEIN MAIN-LIKE 2"/>
    <property type="match status" value="1"/>
</dbReference>
<gene>
    <name evidence="2" type="ORF">CXB51_010382</name>
</gene>
<dbReference type="GO" id="GO:0010073">
    <property type="term" value="P:meristem maintenance"/>
    <property type="evidence" value="ECO:0007669"/>
    <property type="project" value="InterPro"/>
</dbReference>
<dbReference type="InterPro" id="IPR019557">
    <property type="entry name" value="AminoTfrase-like_pln_mobile"/>
</dbReference>
<dbReference type="Pfam" id="PF10536">
    <property type="entry name" value="PMD"/>
    <property type="match status" value="1"/>
</dbReference>
<keyword evidence="3" id="KW-1185">Reference proteome</keyword>